<dbReference type="Pfam" id="PF01585">
    <property type="entry name" value="G-patch"/>
    <property type="match status" value="1"/>
</dbReference>
<dbReference type="GO" id="GO:0000978">
    <property type="term" value="F:RNA polymerase II cis-regulatory region sequence-specific DNA binding"/>
    <property type="evidence" value="ECO:0007669"/>
    <property type="project" value="TreeGrafter"/>
</dbReference>
<dbReference type="PROSITE" id="PS50174">
    <property type="entry name" value="G_PATCH"/>
    <property type="match status" value="1"/>
</dbReference>
<keyword evidence="8" id="KW-0805">Transcription regulation</keyword>
<dbReference type="CDD" id="cd20384">
    <property type="entry name" value="Tudor_ZGPAT"/>
    <property type="match status" value="1"/>
</dbReference>
<reference evidence="16" key="3">
    <citation type="submission" date="2021-02" db="UniProtKB">
        <authorList>
            <consortium name="EnsemblMetazoa"/>
        </authorList>
    </citation>
    <scope>IDENTIFICATION</scope>
    <source>
        <strain evidence="16">USDA</strain>
    </source>
</reference>
<dbReference type="HOGENOM" id="CLU_040504_1_0_1"/>
<dbReference type="VEuPathDB" id="VectorBase:PHUM465860"/>
<evidence type="ECO:0000313" key="17">
    <source>
        <dbReference type="Proteomes" id="UP000009046"/>
    </source>
</evidence>
<keyword evidence="7 12" id="KW-0862">Zinc</keyword>
<reference evidence="15" key="1">
    <citation type="submission" date="2007-04" db="EMBL/GenBank/DDBJ databases">
        <title>Annotation of Pediculus humanus corporis strain USDA.</title>
        <authorList>
            <person name="Kirkness E."/>
            <person name="Hannick L."/>
            <person name="Hass B."/>
            <person name="Bruggner R."/>
            <person name="Lawson D."/>
            <person name="Bidwell S."/>
            <person name="Joardar V."/>
            <person name="Caler E."/>
            <person name="Walenz B."/>
            <person name="Inman J."/>
            <person name="Schobel S."/>
            <person name="Galinsky K."/>
            <person name="Amedeo P."/>
            <person name="Strausberg R."/>
        </authorList>
    </citation>
    <scope>NUCLEOTIDE SEQUENCE</scope>
    <source>
        <strain evidence="15">USDA</strain>
    </source>
</reference>
<dbReference type="GeneID" id="8238621"/>
<evidence type="ECO:0000256" key="10">
    <source>
        <dbReference type="ARBA" id="ARBA00023163"/>
    </source>
</evidence>
<dbReference type="Gene3D" id="2.30.30.140">
    <property type="match status" value="1"/>
</dbReference>
<comment type="function">
    <text evidence="1">Transcription repressor.</text>
</comment>
<dbReference type="PANTHER" id="PTHR46297:SF1">
    <property type="entry name" value="ZINC FINGER CCCH-TYPE WITH G PATCH DOMAIN-CONTAINING PROTEIN"/>
    <property type="match status" value="1"/>
</dbReference>
<evidence type="ECO:0000313" key="15">
    <source>
        <dbReference type="EMBL" id="EEB17439.1"/>
    </source>
</evidence>
<dbReference type="InParanoid" id="E0VVN3"/>
<keyword evidence="17" id="KW-1185">Reference proteome</keyword>
<dbReference type="RefSeq" id="XP_002430177.1">
    <property type="nucleotide sequence ID" value="XM_002430132.1"/>
</dbReference>
<dbReference type="OrthoDB" id="5842926at2759"/>
<evidence type="ECO:0000256" key="1">
    <source>
        <dbReference type="ARBA" id="ARBA00004062"/>
    </source>
</evidence>
<sequence length="409" mass="46686">MALFQCQIKYSLDQVQKAISELPDGPEKQSLLTLESDLKELIALSNNYFSENSNLNTESQNDLLSEEYKIFKAELAELDSETTENDEKCSKQETTSNILNLLPKELEITDQKDLLGMKCQAPYIYKWTNNVTYHNAVVSHIPESIYPLNSNETKVKVMFTNPTHKEMLPCPYYLKGDCKFDDEKCKYSHGELVLISSLKKYREPIFSRISKGCQVLAKQSDELWHRAVVINVKEDLCQVKFEFNSTESEIPLHNILLLDSNYNSGELSMSDSESSDDLEYDTDDEKKITIQRILNSPSVSALGSWEKYTKGFGSKIMAKMGYIHGSGLGKNGLGRVDPVPATVFPPGKSLDHCMILRQKAGNDVDLFRVERKMKNLQKKHKAKLKKAYENEKKKRKLIFLLSSTEDYIL</sequence>
<keyword evidence="4" id="KW-0678">Repressor</keyword>
<evidence type="ECO:0000256" key="2">
    <source>
        <dbReference type="ARBA" id="ARBA00004123"/>
    </source>
</evidence>
<evidence type="ECO:0000256" key="7">
    <source>
        <dbReference type="ARBA" id="ARBA00022833"/>
    </source>
</evidence>
<feature type="zinc finger region" description="C3H1-type" evidence="12">
    <location>
        <begin position="169"/>
        <end position="192"/>
    </location>
</feature>
<dbReference type="EMBL" id="DS235812">
    <property type="protein sequence ID" value="EEB17439.1"/>
    <property type="molecule type" value="Genomic_DNA"/>
</dbReference>
<evidence type="ECO:0000256" key="5">
    <source>
        <dbReference type="ARBA" id="ARBA00022723"/>
    </source>
</evidence>
<dbReference type="Proteomes" id="UP000009046">
    <property type="component" value="Unassembled WGS sequence"/>
</dbReference>
<evidence type="ECO:0000256" key="8">
    <source>
        <dbReference type="ARBA" id="ARBA00023015"/>
    </source>
</evidence>
<evidence type="ECO:0000256" key="6">
    <source>
        <dbReference type="ARBA" id="ARBA00022771"/>
    </source>
</evidence>
<dbReference type="InterPro" id="IPR000467">
    <property type="entry name" value="G_patch_dom"/>
</dbReference>
<organism>
    <name type="scientific">Pediculus humanus subsp. corporis</name>
    <name type="common">Body louse</name>
    <dbReference type="NCBI Taxonomy" id="121224"/>
    <lineage>
        <taxon>Eukaryota</taxon>
        <taxon>Metazoa</taxon>
        <taxon>Ecdysozoa</taxon>
        <taxon>Arthropoda</taxon>
        <taxon>Hexapoda</taxon>
        <taxon>Insecta</taxon>
        <taxon>Pterygota</taxon>
        <taxon>Neoptera</taxon>
        <taxon>Paraneoptera</taxon>
        <taxon>Psocodea</taxon>
        <taxon>Troctomorpha</taxon>
        <taxon>Phthiraptera</taxon>
        <taxon>Anoplura</taxon>
        <taxon>Pediculidae</taxon>
        <taxon>Pediculus</taxon>
    </lineage>
</organism>
<keyword evidence="9" id="KW-0238">DNA-binding</keyword>
<dbReference type="FunCoup" id="E0VVN3">
    <property type="interactions" value="1110"/>
</dbReference>
<evidence type="ECO:0000259" key="13">
    <source>
        <dbReference type="PROSITE" id="PS50103"/>
    </source>
</evidence>
<evidence type="ECO:0000256" key="12">
    <source>
        <dbReference type="PROSITE-ProRule" id="PRU00723"/>
    </source>
</evidence>
<dbReference type="eggNOG" id="KOG2185">
    <property type="taxonomic scope" value="Eukaryota"/>
</dbReference>
<proteinExistence type="predicted"/>
<evidence type="ECO:0000259" key="14">
    <source>
        <dbReference type="PROSITE" id="PS50174"/>
    </source>
</evidence>
<evidence type="ECO:0000256" key="3">
    <source>
        <dbReference type="ARBA" id="ARBA00022414"/>
    </source>
</evidence>
<dbReference type="GO" id="GO:0008270">
    <property type="term" value="F:zinc ion binding"/>
    <property type="evidence" value="ECO:0007669"/>
    <property type="project" value="UniProtKB-KW"/>
</dbReference>
<name>E0VVN3_PEDHC</name>
<dbReference type="KEGG" id="phu:Phum_PHUM465860"/>
<dbReference type="AlphaFoldDB" id="E0VVN3"/>
<dbReference type="EnsemblMetazoa" id="PHUM465860-RA">
    <property type="protein sequence ID" value="PHUM465860-PA"/>
    <property type="gene ID" value="PHUM465860"/>
</dbReference>
<dbReference type="SMART" id="SM00443">
    <property type="entry name" value="G_patch"/>
    <property type="match status" value="1"/>
</dbReference>
<keyword evidence="11" id="KW-0539">Nucleus</keyword>
<keyword evidence="6 12" id="KW-0863">Zinc-finger</keyword>
<evidence type="ECO:0000256" key="9">
    <source>
        <dbReference type="ARBA" id="ARBA00023125"/>
    </source>
</evidence>
<evidence type="ECO:0000313" key="16">
    <source>
        <dbReference type="EnsemblMetazoa" id="PHUM465860-PA"/>
    </source>
</evidence>
<keyword evidence="5 12" id="KW-0479">Metal-binding</keyword>
<feature type="domain" description="G-patch" evidence="14">
    <location>
        <begin position="309"/>
        <end position="341"/>
    </location>
</feature>
<dbReference type="SUPFAM" id="SSF63748">
    <property type="entry name" value="Tudor/PWWP/MBT"/>
    <property type="match status" value="1"/>
</dbReference>
<dbReference type="EMBL" id="AAZO01005662">
    <property type="status" value="NOT_ANNOTATED_CDS"/>
    <property type="molecule type" value="Genomic_DNA"/>
</dbReference>
<dbReference type="STRING" id="121224.E0VVN3"/>
<gene>
    <name evidence="16" type="primary">8238621</name>
    <name evidence="15" type="ORF">Phum_PHUM465860</name>
</gene>
<evidence type="ECO:0000256" key="11">
    <source>
        <dbReference type="ARBA" id="ARBA00023242"/>
    </source>
</evidence>
<feature type="domain" description="C3H1-type" evidence="13">
    <location>
        <begin position="169"/>
        <end position="192"/>
    </location>
</feature>
<dbReference type="CTD" id="8238621"/>
<dbReference type="GO" id="GO:0005634">
    <property type="term" value="C:nucleus"/>
    <property type="evidence" value="ECO:0007669"/>
    <property type="project" value="UniProtKB-SubCell"/>
</dbReference>
<accession>E0VVN3</accession>
<comment type="subcellular location">
    <subcellularLocation>
        <location evidence="2">Nucleus</location>
    </subcellularLocation>
</comment>
<reference evidence="15" key="2">
    <citation type="submission" date="2007-04" db="EMBL/GenBank/DDBJ databases">
        <title>The genome of the human body louse.</title>
        <authorList>
            <consortium name="The Human Body Louse Genome Consortium"/>
            <person name="Kirkness E."/>
            <person name="Walenz B."/>
            <person name="Hass B."/>
            <person name="Bruggner R."/>
            <person name="Strausberg R."/>
        </authorList>
    </citation>
    <scope>NUCLEOTIDE SEQUENCE</scope>
    <source>
        <strain evidence="15">USDA</strain>
    </source>
</reference>
<keyword evidence="10" id="KW-0804">Transcription</keyword>
<dbReference type="InterPro" id="IPR000571">
    <property type="entry name" value="Znf_CCCH"/>
</dbReference>
<evidence type="ECO:0000256" key="4">
    <source>
        <dbReference type="ARBA" id="ARBA00022491"/>
    </source>
</evidence>
<dbReference type="PROSITE" id="PS50103">
    <property type="entry name" value="ZF_C3H1"/>
    <property type="match status" value="1"/>
</dbReference>
<dbReference type="PANTHER" id="PTHR46297">
    <property type="entry name" value="ZINC FINGER CCCH-TYPE WITH G PATCH DOMAIN-CONTAINING PROTEIN"/>
    <property type="match status" value="1"/>
</dbReference>
<dbReference type="Gene3D" id="2.30.30.1190">
    <property type="match status" value="1"/>
</dbReference>
<protein>
    <recommendedName>
        <fullName evidence="3">Zinc finger CCCH-type with G patch domain-containing protein</fullName>
    </recommendedName>
</protein>
<dbReference type="GO" id="GO:0001227">
    <property type="term" value="F:DNA-binding transcription repressor activity, RNA polymerase II-specific"/>
    <property type="evidence" value="ECO:0007669"/>
    <property type="project" value="TreeGrafter"/>
</dbReference>